<dbReference type="InterPro" id="IPR013783">
    <property type="entry name" value="Ig-like_fold"/>
</dbReference>
<evidence type="ECO:0000313" key="3">
    <source>
        <dbReference type="EMBL" id="KKN32988.1"/>
    </source>
</evidence>
<keyword evidence="1" id="KW-0732">Signal</keyword>
<dbReference type="InterPro" id="IPR045351">
    <property type="entry name" value="DUF6531"/>
</dbReference>
<evidence type="ECO:0000259" key="2">
    <source>
        <dbReference type="PROSITE" id="PS50853"/>
    </source>
</evidence>
<gene>
    <name evidence="3" type="ORF">LCGC14_0808310</name>
</gene>
<evidence type="ECO:0000256" key="1">
    <source>
        <dbReference type="ARBA" id="ARBA00022729"/>
    </source>
</evidence>
<reference evidence="3" key="1">
    <citation type="journal article" date="2015" name="Nature">
        <title>Complex archaea that bridge the gap between prokaryotes and eukaryotes.</title>
        <authorList>
            <person name="Spang A."/>
            <person name="Saw J.H."/>
            <person name="Jorgensen S.L."/>
            <person name="Zaremba-Niedzwiedzka K."/>
            <person name="Martijn J."/>
            <person name="Lind A.E."/>
            <person name="van Eijk R."/>
            <person name="Schleper C."/>
            <person name="Guy L."/>
            <person name="Ettema T.J."/>
        </authorList>
    </citation>
    <scope>NUCLEOTIDE SEQUENCE</scope>
</reference>
<dbReference type="InterPro" id="IPR013517">
    <property type="entry name" value="FG-GAP"/>
</dbReference>
<accession>A0A0F9SV10</accession>
<sequence>MFFYEGEVEFGENSPEEIAEPITQENYVEGRLIVGFKEGTTDEQINEIILKYNTSIEKQFSFYVLNINDNTSVLDKINEFLQEENVEYSEPDYIVSINPPVINDPAQDSEKNKDSYISTSNKFDVAFPKVLTDGGQYIAFQIKGEDKGIRFRPISINTSNAKIVNDSIVYENIFDGIDLKFVVTDTSLKELLVLNEYTGKTTFEYDFEYFGNISLAVEEEKLVFYDNETNEEAFSMPPLFMYDANNIYSYDIELKIENTAEKLKLVFLLDDQWLADPERAYPVIVDPTLEEPLNPGQRHLDAEIDYDGPQNDNGYGDTWVGNLDGNISVVVDGETINIYDEELDLEDKAFDYDSDGLPVGHSGFFSELGLDDINYSIIKFDMSKFDALDNTSTIYNSNLYMYVMHQNTAITNGTLDQVKLDVIDTSYDLEKVTWNTKPLSGIISINATEVEDYEAFSLVRFDVKTIIEQWIQNPSTNNGFLLHTKDDSDSQYFKIFGSAESGYAPFLRVTYNNDPVATLITPVDNDRYLGADPTFWFWYKDADGDPLAGAIIQIARKSDYENYGGDFDQLENNGLLFQRGGISHTIAEIETYKKGVKIEVSTAPGGGGISVDPLNLGDGTYYWRVKVTNGWFPSISNPDWTASGVNQFRVNASPQVTLDITYENIVDGQGVETPKPKFTWVAEDDQNGPVLTSWFRYSNNAEFVNDASRGLWVKEQYDHNVNRGDQLSITLDAMPNGDFYFSLEIWDSTANYGEAWKKEWTDVNNPSWHWSMSKPLGGDFNGDGNDDMAIFYYYEGGNRTKLFIFPSDGSNSFGGPKTVWDSGIGGWNNNRAKYVSGNFDDDDQDEIVVRYLYDNDGTKLFYFNGPTSLDDGSWSRSPEKYSNAGLTGESEIVAGDFNADGKDDIFLMYRYPNPANIQVYVLKTPANIATSNFILAQATGNISPFSFNTNQTSYITLPLAGDFTGDGKDDLALVLDQIWSGNHNTRIYVMKSSGTLLGSPQYWRETSGTNGTTNLHGKFESGDFNHDGKDDIVAFRDFGDRDLEIIFYLSRGYADTFPDSGSFRKVNWFQSGPYNFDIRDAKLFLANIDGNNGSALDPADNVAVLYSYDLRVRSLVFRNSANNSTKFAGVAVIADPSMGTIYPYDGEQIANNKPIFYIRALIPEMDIVLFLEVIDRTTGQVVFIFEVDGVDGWTEITSEYFSLPDGDYRWRITTTPNWDLINTYESDYVDFTIVTPPEVSNISPSGYLNKSQPLFTLDYSDPNSYLLDDSVIEIAYDKDFNYRSGLSSFYGGKQTSFTIPYALKDGTYYYRVRVTNEMGISSSWSEVHSFSVNTKKLATYEVKVGSALPSDSTVYIPVIVTNTGTETIKKDEADLSYRFYRFNGSTNKFDVIASFNPKKTELPFDLPVGQSALVNIEVVTPNLVDTLKLLVELKVRGGDWFSSFKSKVFEKQITLDDRYNATYYGRAPPVITTQNSTSFSLPITVENTGNETWFSDTYLSYKLYDRYGQVALDGLSSKVSLNSNLISGQSDTINLDVNIPSNLRDGVYTLSIDLIQGSNWFSDLGVAPLEYPLAVRVLSSVSAMPVSGNVNLATGNMVLSTTDFALGGKGPAVSISRAYYSQLEGQTLSGYGWRFNFEQKLIDRGTYVEISSAGSKIYFDKNENGTYKSPAGMYLTLTKEADASFTLEDKTKNKVIFRSNGLIDKVVDTNNNTLTYIYDGSNKLTEVVDTTGRKVEIFFDASNRADYIRYPSANSAGFGQTTYNYDPNNDLVSVVVDSSYSGYSGLDLETTYTYDSNHKLLSITSPSQSTTLRFEYTGELLTKIVDPTSTVEDPVETIYSYDPGNFTSTATNAKEDTSTYIYGDFFNLEKTIAQNTNETRFYFDSTGNLLAQDSLKSTQIFQYDDTKDGGWANLVKTVSVDKETGYSTEQNIVYDENNYPVQGEDAKGNKGYLVFDDNGNAVNTIDSTGSAIFSSYDSFGNLVYSTSAIAPSENLIYNSNLEVQNGSLPDGFEFAYFGSTGVSGSSSSFDTYSGIYSVKQIHTLPDTVSAVATLLPSDSINEYQKYIFSAYVKTVSGLSSNTGGIKFFVSWGKNNLTKIKDDFSTYYTTNGKWQRIYFVAEAPKDAQTLTLQIRQENFEGDTYIDAISMEQANIVTPYNIIENAGFEVLVGPSLNWSSYNPDPVNTSTYIAKKDGIFEEQNYQLFDLDEVSFSSNANGFIERWLVLGTFRSAHPQYAFDTDYLNHEASIKPYTGMVSSGQVWSEHSDPDEIIDLEEVFGVPISDLSQAVPVQKPYPEYGAYAHVYIYSPSYWEGLLQMGFSDRVKVLLNGEIIGGLTSGGATKWQKTIVQDAYDGNVKLKQGLNRLLVKVNDAADGEYGFMARFTELDTTTAKTDLKFFLSPLREGIGEEAPSSSDGFVKQSHVTSNGESSVYTTTSKGTIEGDSEYTISTFLKTEGYYYNFSDGSYSGFNPTRGVFSVESGKLLQENTDLERTFIVTGSQQLRNYTLEAEVSLNGGQNEAALVFGYKDNDNYYLASIKADTAYLYRGTTNLASSSLGFTIEEDKVYKLKLEVTDGIDFKLYVQDDLKIQATDATYLGGRVGLSTNYSSAQFDNFKLTVPGGSGGAGIRVEFFDASDNNLGSVSSVDYQTNGKWQVVAFDATAPANASYAKINLIQQNFEGSTYYDSPRIQERISSKVTYDANGNYPIQTEDANGNVADITYDNVGNVLTTTTYKKVNQSDINPTPATITYTYDALSRLVSRTYPTTNQDDNYDYYNPTYVTTTYEYDIDGRLIKTTSPEGVESTTTYLANGLVESVVISTPVYNSTISITANAV</sequence>
<dbReference type="Pfam" id="PF13517">
    <property type="entry name" value="FG-GAP_3"/>
    <property type="match status" value="1"/>
</dbReference>
<dbReference type="InterPro" id="IPR003961">
    <property type="entry name" value="FN3_dom"/>
</dbReference>
<dbReference type="Gene3D" id="2.60.120.260">
    <property type="entry name" value="Galactose-binding domain-like"/>
    <property type="match status" value="2"/>
</dbReference>
<dbReference type="Pfam" id="PF20148">
    <property type="entry name" value="DUF6531"/>
    <property type="match status" value="1"/>
</dbReference>
<dbReference type="Gene3D" id="2.180.10.10">
    <property type="entry name" value="RHS repeat-associated core"/>
    <property type="match status" value="1"/>
</dbReference>
<dbReference type="Gene3D" id="2.60.40.10">
    <property type="entry name" value="Immunoglobulins"/>
    <property type="match status" value="1"/>
</dbReference>
<dbReference type="InterPro" id="IPR028994">
    <property type="entry name" value="Integrin_alpha_N"/>
</dbReference>
<dbReference type="EMBL" id="LAZR01002214">
    <property type="protein sequence ID" value="KKN32988.1"/>
    <property type="molecule type" value="Genomic_DNA"/>
</dbReference>
<dbReference type="Pfam" id="PF22148">
    <property type="entry name" value="Fervidolysin_NPro-like"/>
    <property type="match status" value="1"/>
</dbReference>
<organism evidence="3">
    <name type="scientific">marine sediment metagenome</name>
    <dbReference type="NCBI Taxonomy" id="412755"/>
    <lineage>
        <taxon>unclassified sequences</taxon>
        <taxon>metagenomes</taxon>
        <taxon>ecological metagenomes</taxon>
    </lineage>
</organism>
<dbReference type="PROSITE" id="PS50853">
    <property type="entry name" value="FN3"/>
    <property type="match status" value="1"/>
</dbReference>
<protein>
    <recommendedName>
        <fullName evidence="2">Fibronectin type-III domain-containing protein</fullName>
    </recommendedName>
</protein>
<feature type="domain" description="Fibronectin type-III" evidence="2">
    <location>
        <begin position="1233"/>
        <end position="1337"/>
    </location>
</feature>
<proteinExistence type="predicted"/>
<dbReference type="Gene3D" id="2.40.128.340">
    <property type="match status" value="2"/>
</dbReference>
<name>A0A0F9SV10_9ZZZZ</name>
<dbReference type="NCBIfam" id="NF033679">
    <property type="entry name" value="DNRLRE_dom"/>
    <property type="match status" value="1"/>
</dbReference>
<dbReference type="SUPFAM" id="SSF69318">
    <property type="entry name" value="Integrin alpha N-terminal domain"/>
    <property type="match status" value="1"/>
</dbReference>
<comment type="caution">
    <text evidence="3">The sequence shown here is derived from an EMBL/GenBank/DDBJ whole genome shotgun (WGS) entry which is preliminary data.</text>
</comment>
<feature type="non-terminal residue" evidence="3">
    <location>
        <position position="2835"/>
    </location>
</feature>
<dbReference type="InterPro" id="IPR054399">
    <property type="entry name" value="Fervidolysin-like_N_prodom"/>
</dbReference>
<dbReference type="Gene3D" id="2.60.120.560">
    <property type="entry name" value="Exo-inulinase, domain 1"/>
    <property type="match status" value="1"/>
</dbReference>